<dbReference type="EMBL" id="RCZG01000001">
    <property type="protein sequence ID" value="TPG37095.1"/>
    <property type="molecule type" value="Genomic_DNA"/>
</dbReference>
<keyword evidence="2" id="KW-0732">Signal</keyword>
<accession>A0A502EHC9</accession>
<dbReference type="AlphaFoldDB" id="A0A502EHC9"/>
<feature type="region of interest" description="Disordered" evidence="1">
    <location>
        <begin position="26"/>
        <end position="107"/>
    </location>
</feature>
<evidence type="ECO:0000313" key="3">
    <source>
        <dbReference type="EMBL" id="TPG37095.1"/>
    </source>
</evidence>
<keyword evidence="4" id="KW-1185">Reference proteome</keyword>
<organism evidence="3 4">
    <name type="scientific">Mycolicibacterium hodleri</name>
    <dbReference type="NCBI Taxonomy" id="49897"/>
    <lineage>
        <taxon>Bacteria</taxon>
        <taxon>Bacillati</taxon>
        <taxon>Actinomycetota</taxon>
        <taxon>Actinomycetes</taxon>
        <taxon>Mycobacteriales</taxon>
        <taxon>Mycobacteriaceae</taxon>
        <taxon>Mycolicibacterium</taxon>
    </lineage>
</organism>
<feature type="compositionally biased region" description="Low complexity" evidence="1">
    <location>
        <begin position="86"/>
        <end position="97"/>
    </location>
</feature>
<gene>
    <name evidence="3" type="ORF">EAH80_04345</name>
</gene>
<evidence type="ECO:0000313" key="4">
    <source>
        <dbReference type="Proteomes" id="UP000320095"/>
    </source>
</evidence>
<feature type="compositionally biased region" description="Low complexity" evidence="1">
    <location>
        <begin position="26"/>
        <end position="72"/>
    </location>
</feature>
<comment type="caution">
    <text evidence="3">The sequence shown here is derived from an EMBL/GenBank/DDBJ whole genome shotgun (WGS) entry which is preliminary data.</text>
</comment>
<evidence type="ECO:0000256" key="1">
    <source>
        <dbReference type="SAM" id="MobiDB-lite"/>
    </source>
</evidence>
<evidence type="ECO:0000256" key="2">
    <source>
        <dbReference type="SAM" id="SignalP"/>
    </source>
</evidence>
<dbReference type="Proteomes" id="UP000320095">
    <property type="component" value="Unassembled WGS sequence"/>
</dbReference>
<name>A0A502EHC9_9MYCO</name>
<proteinExistence type="predicted"/>
<feature type="signal peptide" evidence="2">
    <location>
        <begin position="1"/>
        <end position="30"/>
    </location>
</feature>
<feature type="chain" id="PRO_5021286485" evidence="2">
    <location>
        <begin position="31"/>
        <end position="178"/>
    </location>
</feature>
<reference evidence="3 4" key="1">
    <citation type="journal article" date="2019" name="Environ. Microbiol.">
        <title>Species interactions and distinct microbial communities in high Arctic permafrost affected cryosols are associated with the CH4 and CO2 gas fluxes.</title>
        <authorList>
            <person name="Altshuler I."/>
            <person name="Hamel J."/>
            <person name="Turney S."/>
            <person name="Magnuson E."/>
            <person name="Levesque R."/>
            <person name="Greer C."/>
            <person name="Whyte L.G."/>
        </authorList>
    </citation>
    <scope>NUCLEOTIDE SEQUENCE [LARGE SCALE GENOMIC DNA]</scope>
    <source>
        <strain evidence="3 4">S5.20</strain>
    </source>
</reference>
<protein>
    <submittedName>
        <fullName evidence="3">Uncharacterized protein</fullName>
    </submittedName>
</protein>
<sequence>MINHRISTTAALATFGLAALGAVLAGPAGADTGTAGPTSTSETSSAPTGTQGAAPSSSNSAAGPSSNSTNGAPTYKVGSDPTAGVSSSESANSFPSSPTASENEQDQAELDELMKTWDQKDVLHNTVSILLFNYQHAGANATRLADEIRAQQKAANAEREASELQLKAIDDARSIAGG</sequence>
<dbReference type="RefSeq" id="WP_140688205.1">
    <property type="nucleotide sequence ID" value="NZ_RCZG01000001.1"/>
</dbReference>